<name>A0ABR1Z3H2_9PEZI</name>
<feature type="region of interest" description="Disordered" evidence="1">
    <location>
        <begin position="109"/>
        <end position="155"/>
    </location>
</feature>
<protein>
    <submittedName>
        <fullName evidence="2">Uncharacterized protein</fullName>
    </submittedName>
</protein>
<evidence type="ECO:0000313" key="3">
    <source>
        <dbReference type="Proteomes" id="UP001492380"/>
    </source>
</evidence>
<keyword evidence="3" id="KW-1185">Reference proteome</keyword>
<dbReference type="PANTHER" id="PTHR35391:SF7">
    <property type="entry name" value="C2H2-TYPE DOMAIN-CONTAINING PROTEIN"/>
    <property type="match status" value="1"/>
</dbReference>
<organism evidence="2 3">
    <name type="scientific">Phyllosticta capitalensis</name>
    <dbReference type="NCBI Taxonomy" id="121624"/>
    <lineage>
        <taxon>Eukaryota</taxon>
        <taxon>Fungi</taxon>
        <taxon>Dikarya</taxon>
        <taxon>Ascomycota</taxon>
        <taxon>Pezizomycotina</taxon>
        <taxon>Dothideomycetes</taxon>
        <taxon>Dothideomycetes incertae sedis</taxon>
        <taxon>Botryosphaeriales</taxon>
        <taxon>Phyllostictaceae</taxon>
        <taxon>Phyllosticta</taxon>
    </lineage>
</organism>
<dbReference type="EMBL" id="JBBWRZ010000001">
    <property type="protein sequence ID" value="KAK8246595.1"/>
    <property type="molecule type" value="Genomic_DNA"/>
</dbReference>
<gene>
    <name evidence="2" type="ORF">HDK90DRAFT_15446</name>
</gene>
<dbReference type="PANTHER" id="PTHR35391">
    <property type="entry name" value="C2H2-TYPE DOMAIN-CONTAINING PROTEIN-RELATED"/>
    <property type="match status" value="1"/>
</dbReference>
<sequence>MPSIGREAAHRPSPISEEVHKCLESFDGLKRNALSPTAEVVGEISISKVSNAADRFRLWVGNIGAHRKDRGSLDFRLRDAPLIQSNVLDILSVLSSRMEEASAILQGRRVPFEKLPEPDPDDDSGQRLESDSDADSDSDSNNSESSSEETELGQLMDGIEERTSMLLRISMVIRNPARRDHSAYSNQAFTSHFDPYDKGRIQDKFKKAHSQLVERLASALSARRKFLKYQKEQHYGLSAGLEISETDGKGQKPAPSIVASSIPAHMKDAAGWDLSLDNLSESGVSATSFAPSFQEEDSSEVRRLRKTPRMPEEGRHGKPFECPICFCIIPGNEEFWNMSLRILRRISARLSLAAHLSKDLKGVATGLSMK</sequence>
<evidence type="ECO:0000256" key="1">
    <source>
        <dbReference type="SAM" id="MobiDB-lite"/>
    </source>
</evidence>
<proteinExistence type="predicted"/>
<evidence type="ECO:0000313" key="2">
    <source>
        <dbReference type="EMBL" id="KAK8246595.1"/>
    </source>
</evidence>
<accession>A0ABR1Z3H2</accession>
<dbReference type="Proteomes" id="UP001492380">
    <property type="component" value="Unassembled WGS sequence"/>
</dbReference>
<comment type="caution">
    <text evidence="2">The sequence shown here is derived from an EMBL/GenBank/DDBJ whole genome shotgun (WGS) entry which is preliminary data.</text>
</comment>
<reference evidence="2 3" key="1">
    <citation type="submission" date="2024-04" db="EMBL/GenBank/DDBJ databases">
        <title>Phyllosticta paracitricarpa is synonymous to the EU quarantine fungus P. citricarpa based on phylogenomic analyses.</title>
        <authorList>
            <consortium name="Lawrence Berkeley National Laboratory"/>
            <person name="Van Ingen-Buijs V.A."/>
            <person name="Van Westerhoven A.C."/>
            <person name="Haridas S."/>
            <person name="Skiadas P."/>
            <person name="Martin F."/>
            <person name="Groenewald J.Z."/>
            <person name="Crous P.W."/>
            <person name="Seidl M.F."/>
        </authorList>
    </citation>
    <scope>NUCLEOTIDE SEQUENCE [LARGE SCALE GENOMIC DNA]</scope>
    <source>
        <strain evidence="2 3">CBS 123374</strain>
    </source>
</reference>
<feature type="region of interest" description="Disordered" evidence="1">
    <location>
        <begin position="290"/>
        <end position="315"/>
    </location>
</feature>